<evidence type="ECO:0000313" key="3">
    <source>
        <dbReference type="Proteomes" id="UP000003344"/>
    </source>
</evidence>
<sequence length="219" mass="25194">MFMFIKKFLFTCFIAIAFAGANACTRNINEGCEKTIQFTMDDNITVSNVIHWEIMPGKYVLNFRHYQASDSEGAVHRLTEDQLINAIKYSIAQIDKNKLYEIQLNWSSSETSRKSVEKALKENTLLGGRYSAFDKKIQKITTKSFVQSPFIQKLCMQIDNLKVSCNFKSYFLEPILFKTGEYSSGKTIRSDENANIDWIGLASYELWFGIPINQREPQS</sequence>
<evidence type="ECO:0000313" key="2">
    <source>
        <dbReference type="EMBL" id="EFC88252.1"/>
    </source>
</evidence>
<reference evidence="2 3" key="1">
    <citation type="submission" date="2009-10" db="EMBL/GenBank/DDBJ databases">
        <authorList>
            <person name="Weinstock G."/>
            <person name="Sodergren E."/>
            <person name="Clifton S."/>
            <person name="Fulton L."/>
            <person name="Fulton B."/>
            <person name="Courtney L."/>
            <person name="Fronick C."/>
            <person name="Harrison M."/>
            <person name="Strong C."/>
            <person name="Farmer C."/>
            <person name="Delahaunty K."/>
            <person name="Markovic C."/>
            <person name="Hall O."/>
            <person name="Minx P."/>
            <person name="Tomlinson C."/>
            <person name="Mitreva M."/>
            <person name="Nelson J."/>
            <person name="Hou S."/>
            <person name="Wollam A."/>
            <person name="Pepin K.H."/>
            <person name="Johnson M."/>
            <person name="Bhonagiri V."/>
            <person name="Nash W.E."/>
            <person name="Warren W."/>
            <person name="Chinwalla A."/>
            <person name="Mardis E.R."/>
            <person name="Wilson R.K."/>
        </authorList>
    </citation>
    <scope>NUCLEOTIDE SEQUENCE [LARGE SCALE GENOMIC DNA]</scope>
    <source>
        <strain evidence="3">ATCC 25996 / DSM 4631 / NCTC 10774 / M26</strain>
    </source>
</reference>
<gene>
    <name evidence="2" type="ORF">NEIMUCOT_05198</name>
</gene>
<evidence type="ECO:0008006" key="4">
    <source>
        <dbReference type="Google" id="ProtNLM"/>
    </source>
</evidence>
<organism evidence="2 3">
    <name type="scientific">Neisseria mucosa (strain ATCC 25996 / DSM 4631 / NCTC 10774 / M26)</name>
    <dbReference type="NCBI Taxonomy" id="546266"/>
    <lineage>
        <taxon>Bacteria</taxon>
        <taxon>Pseudomonadati</taxon>
        <taxon>Pseudomonadota</taxon>
        <taxon>Betaproteobacteria</taxon>
        <taxon>Neisseriales</taxon>
        <taxon>Neisseriaceae</taxon>
        <taxon>Neisseria</taxon>
    </lineage>
</organism>
<proteinExistence type="predicted"/>
<accession>D2ZX49</accession>
<keyword evidence="1" id="KW-0732">Signal</keyword>
<protein>
    <recommendedName>
        <fullName evidence="4">Lipoprotein</fullName>
    </recommendedName>
</protein>
<dbReference type="AlphaFoldDB" id="D2ZX49"/>
<comment type="caution">
    <text evidence="2">The sequence shown here is derived from an EMBL/GenBank/DDBJ whole genome shotgun (WGS) entry which is preliminary data.</text>
</comment>
<feature type="chain" id="PRO_5003040352" description="Lipoprotein" evidence="1">
    <location>
        <begin position="24"/>
        <end position="219"/>
    </location>
</feature>
<feature type="signal peptide" evidence="1">
    <location>
        <begin position="1"/>
        <end position="23"/>
    </location>
</feature>
<evidence type="ECO:0000256" key="1">
    <source>
        <dbReference type="SAM" id="SignalP"/>
    </source>
</evidence>
<name>D2ZX49_NEIM2</name>
<dbReference type="Proteomes" id="UP000003344">
    <property type="component" value="Unassembled WGS sequence"/>
</dbReference>
<dbReference type="EMBL" id="ACDX02000009">
    <property type="protein sequence ID" value="EFC88252.1"/>
    <property type="molecule type" value="Genomic_DNA"/>
</dbReference>